<evidence type="ECO:0000313" key="3">
    <source>
        <dbReference type="EMBL" id="NIY72506.1"/>
    </source>
</evidence>
<organism evidence="3 4">
    <name type="scientific">Marivivens donghaensis</name>
    <dbReference type="NCBI Taxonomy" id="1699413"/>
    <lineage>
        <taxon>Bacteria</taxon>
        <taxon>Pseudomonadati</taxon>
        <taxon>Pseudomonadota</taxon>
        <taxon>Alphaproteobacteria</taxon>
        <taxon>Rhodobacterales</taxon>
        <taxon>Paracoccaceae</taxon>
        <taxon>Marivivens group</taxon>
        <taxon>Marivivens</taxon>
    </lineage>
</organism>
<dbReference type="InterPro" id="IPR012336">
    <property type="entry name" value="Thioredoxin-like_fold"/>
</dbReference>
<comment type="caution">
    <text evidence="3">The sequence shown here is derived from an EMBL/GenBank/DDBJ whole genome shotgun (WGS) entry which is preliminary data.</text>
</comment>
<dbReference type="RefSeq" id="WP_167637896.1">
    <property type="nucleotide sequence ID" value="NZ_JAATOP010000005.1"/>
</dbReference>
<dbReference type="Pfam" id="PF13098">
    <property type="entry name" value="Thioredoxin_2"/>
    <property type="match status" value="1"/>
</dbReference>
<keyword evidence="4" id="KW-1185">Reference proteome</keyword>
<gene>
    <name evidence="3" type="ORF">HCZ30_08660</name>
</gene>
<dbReference type="InterPro" id="IPR041737">
    <property type="entry name" value="SoxW"/>
</dbReference>
<dbReference type="InterPro" id="IPR036249">
    <property type="entry name" value="Thioredoxin-like_sf"/>
</dbReference>
<feature type="chain" id="PRO_5047229475" evidence="1">
    <location>
        <begin position="22"/>
        <end position="191"/>
    </location>
</feature>
<feature type="domain" description="Thioredoxin-like fold" evidence="2">
    <location>
        <begin position="52"/>
        <end position="155"/>
    </location>
</feature>
<evidence type="ECO:0000256" key="1">
    <source>
        <dbReference type="SAM" id="SignalP"/>
    </source>
</evidence>
<proteinExistence type="predicted"/>
<evidence type="ECO:0000259" key="2">
    <source>
        <dbReference type="Pfam" id="PF13098"/>
    </source>
</evidence>
<sequence length="191" mass="21664">MKRRRFVMGAAATVLAGSARADVVMRDDGLHDQPFFLDSFLELQYDLEDADAAGKGLIILVEQRGCPYCKELHEVNFERPEITDYLTANFDVVQLDLWGSRGMVGFDGVEREEKSQIASWGVSFTPTQMFYTLEDGAPKEVFRMPGYFKPFHHMSALEYVATGAYADQPFQRFLQDKFAALAEQGIDPEVW</sequence>
<evidence type="ECO:0000313" key="4">
    <source>
        <dbReference type="Proteomes" id="UP000709466"/>
    </source>
</evidence>
<dbReference type="Gene3D" id="3.40.30.10">
    <property type="entry name" value="Glutaredoxin"/>
    <property type="match status" value="1"/>
</dbReference>
<dbReference type="CDD" id="cd02951">
    <property type="entry name" value="SoxW"/>
    <property type="match status" value="1"/>
</dbReference>
<reference evidence="3 4" key="1">
    <citation type="submission" date="2020-03" db="EMBL/GenBank/DDBJ databases">
        <title>Bacterial isolates of synthetic phycosphere.</title>
        <authorList>
            <person name="Fu H."/>
            <person name="Moran M.A."/>
        </authorList>
    </citation>
    <scope>NUCLEOTIDE SEQUENCE [LARGE SCALE GENOMIC DNA]</scope>
    <source>
        <strain evidence="3 4">HF1</strain>
    </source>
</reference>
<dbReference type="SUPFAM" id="SSF52833">
    <property type="entry name" value="Thioredoxin-like"/>
    <property type="match status" value="1"/>
</dbReference>
<protein>
    <submittedName>
        <fullName evidence="3">Thioredoxin fold domain-containing protein</fullName>
    </submittedName>
</protein>
<dbReference type="Proteomes" id="UP000709466">
    <property type="component" value="Unassembled WGS sequence"/>
</dbReference>
<keyword evidence="1" id="KW-0732">Signal</keyword>
<name>A0ABX0VX12_9RHOB</name>
<feature type="signal peptide" evidence="1">
    <location>
        <begin position="1"/>
        <end position="21"/>
    </location>
</feature>
<dbReference type="EMBL" id="JAATOP010000005">
    <property type="protein sequence ID" value="NIY72506.1"/>
    <property type="molecule type" value="Genomic_DNA"/>
</dbReference>
<accession>A0ABX0VX12</accession>